<reference evidence="1" key="1">
    <citation type="journal article" date="2019" name="Sci. Rep.">
        <title>Draft genome of Tanacetum cinerariifolium, the natural source of mosquito coil.</title>
        <authorList>
            <person name="Yamashiro T."/>
            <person name="Shiraishi A."/>
            <person name="Satake H."/>
            <person name="Nakayama K."/>
        </authorList>
    </citation>
    <scope>NUCLEOTIDE SEQUENCE</scope>
</reference>
<proteinExistence type="predicted"/>
<protein>
    <recommendedName>
        <fullName evidence="2">Peptidase C48, SUMO/sentrin/Ubl1</fullName>
    </recommendedName>
</protein>
<evidence type="ECO:0008006" key="2">
    <source>
        <dbReference type="Google" id="ProtNLM"/>
    </source>
</evidence>
<feature type="non-terminal residue" evidence="1">
    <location>
        <position position="1"/>
    </location>
</feature>
<name>A0A699IH33_TANCI</name>
<evidence type="ECO:0000313" key="1">
    <source>
        <dbReference type="EMBL" id="GEZ61021.1"/>
    </source>
</evidence>
<accession>A0A699IH33</accession>
<dbReference type="AlphaFoldDB" id="A0A699IH33"/>
<dbReference type="EMBL" id="BKCJ010300201">
    <property type="protein sequence ID" value="GEZ61021.1"/>
    <property type="molecule type" value="Genomic_DNA"/>
</dbReference>
<comment type="caution">
    <text evidence="1">The sequence shown here is derived from an EMBL/GenBank/DDBJ whole genome shotgun (WGS) entry which is preliminary data.</text>
</comment>
<sequence>SGGKDKRRHYFPTDDVTTYLLNKEKDEAKEYVSFENMINNQMNTLESKKKMKDVNYAFFSVVAEGQYYVIVFNLLKANAEILDNEKDYDYNKYQEVFDSVVSNI</sequence>
<organism evidence="1">
    <name type="scientific">Tanacetum cinerariifolium</name>
    <name type="common">Dalmatian daisy</name>
    <name type="synonym">Chrysanthemum cinerariifolium</name>
    <dbReference type="NCBI Taxonomy" id="118510"/>
    <lineage>
        <taxon>Eukaryota</taxon>
        <taxon>Viridiplantae</taxon>
        <taxon>Streptophyta</taxon>
        <taxon>Embryophyta</taxon>
        <taxon>Tracheophyta</taxon>
        <taxon>Spermatophyta</taxon>
        <taxon>Magnoliopsida</taxon>
        <taxon>eudicotyledons</taxon>
        <taxon>Gunneridae</taxon>
        <taxon>Pentapetalae</taxon>
        <taxon>asterids</taxon>
        <taxon>campanulids</taxon>
        <taxon>Asterales</taxon>
        <taxon>Asteraceae</taxon>
        <taxon>Asteroideae</taxon>
        <taxon>Anthemideae</taxon>
        <taxon>Anthemidinae</taxon>
        <taxon>Tanacetum</taxon>
    </lineage>
</organism>
<gene>
    <name evidence="1" type="ORF">Tci_532994</name>
</gene>